<dbReference type="SUPFAM" id="SSF52402">
    <property type="entry name" value="Adenine nucleotide alpha hydrolases-like"/>
    <property type="match status" value="2"/>
</dbReference>
<name>A0A3S2TP56_9BURK</name>
<dbReference type="InterPro" id="IPR006016">
    <property type="entry name" value="UspA"/>
</dbReference>
<feature type="domain" description="UspA" evidence="2">
    <location>
        <begin position="2"/>
        <end position="156"/>
    </location>
</feature>
<dbReference type="Proteomes" id="UP000288178">
    <property type="component" value="Unassembled WGS sequence"/>
</dbReference>
<dbReference type="Gene3D" id="3.40.50.12370">
    <property type="match status" value="1"/>
</dbReference>
<sequence>MNKILACIDTRGNTDAVIDWAAWAAVRLDGPLEFLHVLERHPEVAAVTDFSGAIGVDAQESLLKELSDQDEQQSVAMRNAGRGLLSHARNRAAAAGARRLDARLRHGDFIDTAIELQGEVDLFVLGEHYHAAAQARTRAEHHLERVIRSVSSSVLVATAEAFEAPQRVVVAFDGSPGARKALARLATHPLVAGLPVLVAMAAPDTPAARQQIKEARTVLQSAGAHAEAELAAGEPHHVLPELVKRQAPALLVMGAFGHSRLRQLLFGSTTASLLRLSDVPVLILR</sequence>
<dbReference type="InterPro" id="IPR006015">
    <property type="entry name" value="Universal_stress_UspA"/>
</dbReference>
<dbReference type="PANTHER" id="PTHR46268">
    <property type="entry name" value="STRESS RESPONSE PROTEIN NHAX"/>
    <property type="match status" value="1"/>
</dbReference>
<dbReference type="EMBL" id="SACT01000007">
    <property type="protein sequence ID" value="RVT49592.1"/>
    <property type="molecule type" value="Genomic_DNA"/>
</dbReference>
<evidence type="ECO:0000313" key="4">
    <source>
        <dbReference type="Proteomes" id="UP000288178"/>
    </source>
</evidence>
<feature type="domain" description="UspA" evidence="2">
    <location>
        <begin position="166"/>
        <end position="285"/>
    </location>
</feature>
<dbReference type="AlphaFoldDB" id="A0A3S2TP56"/>
<dbReference type="OrthoDB" id="9804721at2"/>
<comment type="caution">
    <text evidence="3">The sequence shown here is derived from an EMBL/GenBank/DDBJ whole genome shotgun (WGS) entry which is preliminary data.</text>
</comment>
<dbReference type="RefSeq" id="WP_128199764.1">
    <property type="nucleotide sequence ID" value="NZ_SACT01000007.1"/>
</dbReference>
<dbReference type="PANTHER" id="PTHR46268:SF15">
    <property type="entry name" value="UNIVERSAL STRESS PROTEIN HP_0031"/>
    <property type="match status" value="1"/>
</dbReference>
<comment type="similarity">
    <text evidence="1">Belongs to the universal stress protein A family.</text>
</comment>
<dbReference type="PRINTS" id="PR01438">
    <property type="entry name" value="UNVRSLSTRESS"/>
</dbReference>
<evidence type="ECO:0000259" key="2">
    <source>
        <dbReference type="Pfam" id="PF00582"/>
    </source>
</evidence>
<reference evidence="3 4" key="1">
    <citation type="submission" date="2019-01" db="EMBL/GenBank/DDBJ databases">
        <authorList>
            <person name="Chen W.-M."/>
        </authorList>
    </citation>
    <scope>NUCLEOTIDE SEQUENCE [LARGE SCALE GENOMIC DNA]</scope>
    <source>
        <strain evidence="3 4">ICH-3</strain>
    </source>
</reference>
<evidence type="ECO:0000256" key="1">
    <source>
        <dbReference type="ARBA" id="ARBA00008791"/>
    </source>
</evidence>
<protein>
    <submittedName>
        <fullName evidence="3">Universal stress protein</fullName>
    </submittedName>
</protein>
<gene>
    <name evidence="3" type="ORF">ENE75_18215</name>
</gene>
<proteinExistence type="inferred from homology"/>
<dbReference type="CDD" id="cd00293">
    <property type="entry name" value="USP-like"/>
    <property type="match status" value="1"/>
</dbReference>
<accession>A0A3S2TP56</accession>
<organism evidence="3 4">
    <name type="scientific">Rubrivivax albus</name>
    <dbReference type="NCBI Taxonomy" id="2499835"/>
    <lineage>
        <taxon>Bacteria</taxon>
        <taxon>Pseudomonadati</taxon>
        <taxon>Pseudomonadota</taxon>
        <taxon>Betaproteobacteria</taxon>
        <taxon>Burkholderiales</taxon>
        <taxon>Sphaerotilaceae</taxon>
        <taxon>Rubrivivax</taxon>
    </lineage>
</organism>
<dbReference type="Pfam" id="PF00582">
    <property type="entry name" value="Usp"/>
    <property type="match status" value="2"/>
</dbReference>
<evidence type="ECO:0000313" key="3">
    <source>
        <dbReference type="EMBL" id="RVT49592.1"/>
    </source>
</evidence>
<keyword evidence="4" id="KW-1185">Reference proteome</keyword>